<sequence length="65" mass="7313">MTMGVLHEARVFIVGEKPATKAERSLLFKIDSFILSFLKEEIGFTGIQYNIAVTIFLGAYTLRLC</sequence>
<evidence type="ECO:0000313" key="2">
    <source>
        <dbReference type="Proteomes" id="UP001444661"/>
    </source>
</evidence>
<dbReference type="Proteomes" id="UP001444661">
    <property type="component" value="Unassembled WGS sequence"/>
</dbReference>
<keyword evidence="2" id="KW-1185">Reference proteome</keyword>
<evidence type="ECO:0000313" key="1">
    <source>
        <dbReference type="EMBL" id="KAK8022492.1"/>
    </source>
</evidence>
<reference evidence="1 2" key="1">
    <citation type="submission" date="2023-01" db="EMBL/GenBank/DDBJ databases">
        <title>Analysis of 21 Apiospora genomes using comparative genomics revels a genus with tremendous synthesis potential of carbohydrate active enzymes and secondary metabolites.</title>
        <authorList>
            <person name="Sorensen T."/>
        </authorList>
    </citation>
    <scope>NUCLEOTIDE SEQUENCE [LARGE SCALE GENOMIC DNA]</scope>
    <source>
        <strain evidence="1 2">CBS 33761</strain>
    </source>
</reference>
<proteinExistence type="predicted"/>
<name>A0ABR1RYD4_9PEZI</name>
<comment type="caution">
    <text evidence="1">The sequence shown here is derived from an EMBL/GenBank/DDBJ whole genome shotgun (WGS) entry which is preliminary data.</text>
</comment>
<organism evidence="1 2">
    <name type="scientific">Apiospora rasikravindrae</name>
    <dbReference type="NCBI Taxonomy" id="990691"/>
    <lineage>
        <taxon>Eukaryota</taxon>
        <taxon>Fungi</taxon>
        <taxon>Dikarya</taxon>
        <taxon>Ascomycota</taxon>
        <taxon>Pezizomycotina</taxon>
        <taxon>Sordariomycetes</taxon>
        <taxon>Xylariomycetidae</taxon>
        <taxon>Amphisphaeriales</taxon>
        <taxon>Apiosporaceae</taxon>
        <taxon>Apiospora</taxon>
    </lineage>
</organism>
<gene>
    <name evidence="1" type="ORF">PG993_013259</name>
</gene>
<accession>A0ABR1RYD4</accession>
<dbReference type="EMBL" id="JAQQWK010000012">
    <property type="protein sequence ID" value="KAK8022492.1"/>
    <property type="molecule type" value="Genomic_DNA"/>
</dbReference>
<protein>
    <submittedName>
        <fullName evidence="1">Uncharacterized protein</fullName>
    </submittedName>
</protein>